<dbReference type="EMBL" id="KV407456">
    <property type="protein sequence ID" value="KZF24327.1"/>
    <property type="molecule type" value="Genomic_DNA"/>
</dbReference>
<evidence type="ECO:0000259" key="2">
    <source>
        <dbReference type="Pfam" id="PF24800"/>
    </source>
</evidence>
<feature type="transmembrane region" description="Helical" evidence="1">
    <location>
        <begin position="31"/>
        <end position="52"/>
    </location>
</feature>
<feature type="transmembrane region" description="Helical" evidence="1">
    <location>
        <begin position="64"/>
        <end position="86"/>
    </location>
</feature>
<name>A0A161TEG3_XYLHT</name>
<sequence>MSALIDAQLAVFALLFFPSLYCLFRHGKTGILGWFYVNLFCALRVIGCALTIRDEHNGTVGTAATIIMSVGLSPLLLSAAGILGEARRSRSGKATRGLEWFLVIQFHLIVAVGIALIASRGSSLVSGQFTSTDKALIYAGLAIIDFAWILLCCWALFSLRMRSRREISNAVHQAGTMLLISVFASLPLICLRLVYATIYFTVHSSTVKTSLALKVCISVAPEMLVIALFVVVGVLTRNLNEERNRIAQPHTVESFRPK</sequence>
<dbReference type="Pfam" id="PF24800">
    <property type="entry name" value="DUF7702"/>
    <property type="match status" value="1"/>
</dbReference>
<dbReference type="InterPro" id="IPR056119">
    <property type="entry name" value="DUF7702"/>
</dbReference>
<evidence type="ECO:0000256" key="1">
    <source>
        <dbReference type="SAM" id="Phobius"/>
    </source>
</evidence>
<keyword evidence="4" id="KW-1185">Reference proteome</keyword>
<dbReference type="PANTHER" id="PTHR42109:SF3">
    <property type="entry name" value="INTEGRAL MEMBRANE PROTEIN (AFU_ORTHOLOGUE AFUA_5G00100)"/>
    <property type="match status" value="1"/>
</dbReference>
<feature type="domain" description="DUF7702" evidence="2">
    <location>
        <begin position="7"/>
        <end position="237"/>
    </location>
</feature>
<protein>
    <recommendedName>
        <fullName evidence="2">DUF7702 domain-containing protein</fullName>
    </recommendedName>
</protein>
<feature type="transmembrane region" description="Helical" evidence="1">
    <location>
        <begin position="178"/>
        <end position="200"/>
    </location>
</feature>
<dbReference type="AlphaFoldDB" id="A0A161TEG3"/>
<accession>A0A161TEG3</accession>
<keyword evidence="1" id="KW-1133">Transmembrane helix</keyword>
<dbReference type="Proteomes" id="UP000076632">
    <property type="component" value="Unassembled WGS sequence"/>
</dbReference>
<keyword evidence="1" id="KW-0812">Transmembrane</keyword>
<dbReference type="OMA" id="VYWSHRW"/>
<dbReference type="GeneID" id="28901022"/>
<keyword evidence="1" id="KW-0472">Membrane</keyword>
<dbReference type="OrthoDB" id="2560628at2759"/>
<feature type="transmembrane region" description="Helical" evidence="1">
    <location>
        <begin position="137"/>
        <end position="157"/>
    </location>
</feature>
<feature type="transmembrane region" description="Helical" evidence="1">
    <location>
        <begin position="212"/>
        <end position="235"/>
    </location>
</feature>
<feature type="transmembrane region" description="Helical" evidence="1">
    <location>
        <begin position="6"/>
        <end position="24"/>
    </location>
</feature>
<reference evidence="3 4" key="1">
    <citation type="journal article" date="2016" name="Fungal Biol.">
        <title>The genome of Xylona heveae provides a window into fungal endophytism.</title>
        <authorList>
            <person name="Gazis R."/>
            <person name="Kuo A."/>
            <person name="Riley R."/>
            <person name="LaButti K."/>
            <person name="Lipzen A."/>
            <person name="Lin J."/>
            <person name="Amirebrahimi M."/>
            <person name="Hesse C.N."/>
            <person name="Spatafora J.W."/>
            <person name="Henrissat B."/>
            <person name="Hainaut M."/>
            <person name="Grigoriev I.V."/>
            <person name="Hibbett D.S."/>
        </authorList>
    </citation>
    <scope>NUCLEOTIDE SEQUENCE [LARGE SCALE GENOMIC DNA]</scope>
    <source>
        <strain evidence="3 4">TC161</strain>
    </source>
</reference>
<dbReference type="PANTHER" id="PTHR42109">
    <property type="entry name" value="UNPLACED GENOMIC SCAFFOLD UM_SCAF_CONTIG_1.265, WHOLE GENOME SHOTGUN SEQUENCE"/>
    <property type="match status" value="1"/>
</dbReference>
<dbReference type="RefSeq" id="XP_018189882.1">
    <property type="nucleotide sequence ID" value="XM_018335885.1"/>
</dbReference>
<evidence type="ECO:0000313" key="3">
    <source>
        <dbReference type="EMBL" id="KZF24327.1"/>
    </source>
</evidence>
<proteinExistence type="predicted"/>
<evidence type="ECO:0000313" key="4">
    <source>
        <dbReference type="Proteomes" id="UP000076632"/>
    </source>
</evidence>
<organism evidence="3 4">
    <name type="scientific">Xylona heveae (strain CBS 132557 / TC161)</name>
    <dbReference type="NCBI Taxonomy" id="1328760"/>
    <lineage>
        <taxon>Eukaryota</taxon>
        <taxon>Fungi</taxon>
        <taxon>Dikarya</taxon>
        <taxon>Ascomycota</taxon>
        <taxon>Pezizomycotina</taxon>
        <taxon>Xylonomycetes</taxon>
        <taxon>Xylonales</taxon>
        <taxon>Xylonaceae</taxon>
        <taxon>Xylona</taxon>
    </lineage>
</organism>
<gene>
    <name evidence="3" type="ORF">L228DRAFT_281412</name>
</gene>
<dbReference type="InParanoid" id="A0A161TEG3"/>
<feature type="transmembrane region" description="Helical" evidence="1">
    <location>
        <begin position="98"/>
        <end position="117"/>
    </location>
</feature>